<evidence type="ECO:0000256" key="2">
    <source>
        <dbReference type="ARBA" id="ARBA00022801"/>
    </source>
</evidence>
<dbReference type="PROSITE" id="PS51257">
    <property type="entry name" value="PROKAR_LIPOPROTEIN"/>
    <property type="match status" value="1"/>
</dbReference>
<evidence type="ECO:0000256" key="3">
    <source>
        <dbReference type="SAM" id="MobiDB-lite"/>
    </source>
</evidence>
<dbReference type="InterPro" id="IPR016191">
    <property type="entry name" value="Ribonuclease/ribotoxin"/>
</dbReference>
<evidence type="ECO:0000313" key="5">
    <source>
        <dbReference type="Proteomes" id="UP001556631"/>
    </source>
</evidence>
<proteinExistence type="predicted"/>
<keyword evidence="1" id="KW-0540">Nuclease</keyword>
<keyword evidence="5" id="KW-1185">Reference proteome</keyword>
<keyword evidence="2" id="KW-0378">Hydrolase</keyword>
<evidence type="ECO:0000256" key="1">
    <source>
        <dbReference type="ARBA" id="ARBA00022722"/>
    </source>
</evidence>
<feature type="region of interest" description="Disordered" evidence="3">
    <location>
        <begin position="30"/>
        <end position="73"/>
    </location>
</feature>
<sequence length="161" mass="16936">MISLNKKTLSTLGSVLVVVVIAIVTACTQSGSGGDSRADGTPAPTGARTTQAPAPASGASRNGTDPGSGLPWVSATALPAEAQHTLALIDAGGPYPYPEHDDKTFGNYESILPKESRGYYREYTVETPGSEDRGARRIIRGDGGELYYTDDHYASFSRIAR</sequence>
<dbReference type="NCBIfam" id="NF045726">
    <property type="entry name" value="XXplasma_LP"/>
    <property type="match status" value="1"/>
</dbReference>
<dbReference type="Proteomes" id="UP001556631">
    <property type="component" value="Unassembled WGS sequence"/>
</dbReference>
<dbReference type="EMBL" id="JBFPJR010000010">
    <property type="protein sequence ID" value="MEX0427460.1"/>
    <property type="molecule type" value="Genomic_DNA"/>
</dbReference>
<protein>
    <submittedName>
        <fullName evidence="4">Ribonuclease domain-containing protein</fullName>
    </submittedName>
</protein>
<reference evidence="4 5" key="1">
    <citation type="submission" date="2024-07" db="EMBL/GenBank/DDBJ databases">
        <authorList>
            <person name="Lee S."/>
            <person name="Kang M."/>
        </authorList>
    </citation>
    <scope>NUCLEOTIDE SEQUENCE [LARGE SCALE GENOMIC DNA]</scope>
    <source>
        <strain evidence="4 5">DS6</strain>
    </source>
</reference>
<dbReference type="RefSeq" id="WP_367992864.1">
    <property type="nucleotide sequence ID" value="NZ_JBFPJR010000010.1"/>
</dbReference>
<dbReference type="InterPro" id="IPR000026">
    <property type="entry name" value="N1-like"/>
</dbReference>
<dbReference type="Gene3D" id="3.10.450.30">
    <property type="entry name" value="Microbial ribonucleases"/>
    <property type="match status" value="1"/>
</dbReference>
<name>A0ABV3SWZ5_9ACTN</name>
<dbReference type="InterPro" id="IPR054816">
    <property type="entry name" value="Lipoprotein_mollicutes-type_CS"/>
</dbReference>
<dbReference type="SUPFAM" id="SSF53933">
    <property type="entry name" value="Microbial ribonucleases"/>
    <property type="match status" value="1"/>
</dbReference>
<evidence type="ECO:0000313" key="4">
    <source>
        <dbReference type="EMBL" id="MEX0427460.1"/>
    </source>
</evidence>
<organism evidence="4 5">
    <name type="scientific">Nocardioides eburneus</name>
    <dbReference type="NCBI Taxonomy" id="3231482"/>
    <lineage>
        <taxon>Bacteria</taxon>
        <taxon>Bacillati</taxon>
        <taxon>Actinomycetota</taxon>
        <taxon>Actinomycetes</taxon>
        <taxon>Propionibacteriales</taxon>
        <taxon>Nocardioidaceae</taxon>
        <taxon>Nocardioides</taxon>
    </lineage>
</organism>
<comment type="caution">
    <text evidence="4">The sequence shown here is derived from an EMBL/GenBank/DDBJ whole genome shotgun (WGS) entry which is preliminary data.</text>
</comment>
<accession>A0ABV3SWZ5</accession>
<gene>
    <name evidence="4" type="ORF">AB3X52_07515</name>
</gene>
<dbReference type="Pfam" id="PF00545">
    <property type="entry name" value="Ribonuclease"/>
    <property type="match status" value="1"/>
</dbReference>